<evidence type="ECO:0000313" key="5">
    <source>
        <dbReference type="Proteomes" id="UP000605986"/>
    </source>
</evidence>
<evidence type="ECO:0000313" key="4">
    <source>
        <dbReference type="EMBL" id="KAF4432610.1"/>
    </source>
</evidence>
<dbReference type="EMBL" id="JAADJG010000949">
    <property type="protein sequence ID" value="KAF4432610.1"/>
    <property type="molecule type" value="Genomic_DNA"/>
</dbReference>
<dbReference type="Gene3D" id="2.120.10.70">
    <property type="entry name" value="Fucose-specific lectin"/>
    <property type="match status" value="2"/>
</dbReference>
<keyword evidence="2" id="KW-0812">Transmembrane</keyword>
<evidence type="ECO:0008006" key="6">
    <source>
        <dbReference type="Google" id="ProtNLM"/>
    </source>
</evidence>
<protein>
    <recommendedName>
        <fullName evidence="6">Fucose-specific lectin</fullName>
    </recommendedName>
</protein>
<comment type="caution">
    <text evidence="4">The sequence shown here is derived from an EMBL/GenBank/DDBJ whole genome shotgun (WGS) entry which is preliminary data.</text>
</comment>
<evidence type="ECO:0000256" key="2">
    <source>
        <dbReference type="SAM" id="Phobius"/>
    </source>
</evidence>
<feature type="region of interest" description="Disordered" evidence="1">
    <location>
        <begin position="352"/>
        <end position="375"/>
    </location>
</feature>
<evidence type="ECO:0000256" key="3">
    <source>
        <dbReference type="SAM" id="SignalP"/>
    </source>
</evidence>
<dbReference type="OrthoDB" id="4696326at2759"/>
<dbReference type="AlphaFoldDB" id="A0A8H4JKL1"/>
<accession>A0A8H4JKL1</accession>
<dbReference type="Proteomes" id="UP000605986">
    <property type="component" value="Unassembled WGS sequence"/>
</dbReference>
<keyword evidence="5" id="KW-1185">Reference proteome</keyword>
<name>A0A8H4JKL1_9HYPO</name>
<feature type="compositionally biased region" description="Polar residues" evidence="1">
    <location>
        <begin position="420"/>
        <end position="432"/>
    </location>
</feature>
<reference evidence="4" key="1">
    <citation type="submission" date="2020-01" db="EMBL/GenBank/DDBJ databases">
        <title>Identification and distribution of gene clusters putatively required for synthesis of sphingolipid metabolism inhibitors in phylogenetically diverse species of the filamentous fungus Fusarium.</title>
        <authorList>
            <person name="Kim H.-S."/>
            <person name="Busman M."/>
            <person name="Brown D.W."/>
            <person name="Divon H."/>
            <person name="Uhlig S."/>
            <person name="Proctor R.H."/>
        </authorList>
    </citation>
    <scope>NUCLEOTIDE SEQUENCE</scope>
    <source>
        <strain evidence="4">NRRL 53441</strain>
    </source>
</reference>
<keyword evidence="2" id="KW-1133">Transmembrane helix</keyword>
<proteinExistence type="predicted"/>
<feature type="chain" id="PRO_5034723583" description="Fucose-specific lectin" evidence="3">
    <location>
        <begin position="26"/>
        <end position="465"/>
    </location>
</feature>
<keyword evidence="2" id="KW-0472">Membrane</keyword>
<gene>
    <name evidence="4" type="ORF">F53441_13824</name>
</gene>
<feature type="compositionally biased region" description="Polar residues" evidence="1">
    <location>
        <begin position="443"/>
        <end position="458"/>
    </location>
</feature>
<keyword evidence="3" id="KW-0732">Signal</keyword>
<feature type="transmembrane region" description="Helical" evidence="2">
    <location>
        <begin position="383"/>
        <end position="404"/>
    </location>
</feature>
<evidence type="ECO:0000256" key="1">
    <source>
        <dbReference type="SAM" id="MobiDB-lite"/>
    </source>
</evidence>
<sequence>MSHSAINLLLSLLLLAASAPAPASATTGWWTWTPGALTPHFAFQAKIGGDILHSACNSNGTPNFPTKEPHKFNLTAQPRAASPVAVIGYYDEEKETTVVNFNCNWDTGDYEIFEEYGATNVLEDAGAPSVHEDTGLAAVELGHYGGQRLYYHDKDKRTNVIAYEDNTDWRYLGPVSRMEVAGMELAAVQTDGTNVSVVFPHDAKNLAVARYYEKAKNKWLLSSVPTPFKDPVPTNNTEPGKIGLDYSHPDPFALESFRNGTVRLGIASDPDHVLSIFYIGVDKKLHEITETNDGQWRVANGSEDQDWPEAGEDADLAVISPMGEEDVWIFYQSDHEVVQLHKRHGMWMKPANVSTEEGNSGGSHGHNMPNKHDDAGLTTGAKAGIGAGIAAGALLGGAVLFLVFRRRKKAAETEEKPPGYQNQPQELPSNADRTFELVGDTPMASQQQGYERNITSYRWSGPGQI</sequence>
<feature type="signal peptide" evidence="3">
    <location>
        <begin position="1"/>
        <end position="25"/>
    </location>
</feature>
<feature type="region of interest" description="Disordered" evidence="1">
    <location>
        <begin position="412"/>
        <end position="465"/>
    </location>
</feature>
<organism evidence="4 5">
    <name type="scientific">Fusarium austroafricanum</name>
    <dbReference type="NCBI Taxonomy" id="2364996"/>
    <lineage>
        <taxon>Eukaryota</taxon>
        <taxon>Fungi</taxon>
        <taxon>Dikarya</taxon>
        <taxon>Ascomycota</taxon>
        <taxon>Pezizomycotina</taxon>
        <taxon>Sordariomycetes</taxon>
        <taxon>Hypocreomycetidae</taxon>
        <taxon>Hypocreales</taxon>
        <taxon>Nectriaceae</taxon>
        <taxon>Fusarium</taxon>
        <taxon>Fusarium concolor species complex</taxon>
    </lineage>
</organism>
<dbReference type="SUPFAM" id="SSF89372">
    <property type="entry name" value="Fucose-specific lectin"/>
    <property type="match status" value="1"/>
</dbReference>